<protein>
    <recommendedName>
        <fullName evidence="4">Phage virion morphogenesis protein</fullName>
    </recommendedName>
</protein>
<dbReference type="EMBL" id="JABANE010000033">
    <property type="protein sequence ID" value="NME69018.1"/>
    <property type="molecule type" value="Genomic_DNA"/>
</dbReference>
<feature type="coiled-coil region" evidence="1">
    <location>
        <begin position="2"/>
        <end position="29"/>
    </location>
</feature>
<evidence type="ECO:0008006" key="4">
    <source>
        <dbReference type="Google" id="ProtNLM"/>
    </source>
</evidence>
<dbReference type="AlphaFoldDB" id="A0A7X9RUL4"/>
<comment type="caution">
    <text evidence="2">The sequence shown here is derived from an EMBL/GenBank/DDBJ whole genome shotgun (WGS) entry which is preliminary data.</text>
</comment>
<evidence type="ECO:0000313" key="2">
    <source>
        <dbReference type="EMBL" id="NME69018.1"/>
    </source>
</evidence>
<keyword evidence="1" id="KW-0175">Coiled coil</keyword>
<sequence>MKEKIHDKLQRVQREIKELQEDLPQIMGVVAVEKFKLNFEKEGLIKGGRISKWKPRKEKRNDRKILSDTNQLENAIRFRIVSKSEVAVGVDLNKVPYAQIHNEGGTIKTKHASIDMPARPFMEITPDIDKSIERVINSFMDDIFNS</sequence>
<keyword evidence="3" id="KW-1185">Reference proteome</keyword>
<gene>
    <name evidence="2" type="ORF">HHU12_13675</name>
</gene>
<organism evidence="2 3">
    <name type="scientific">Flammeovirga aprica JL-4</name>
    <dbReference type="NCBI Taxonomy" id="694437"/>
    <lineage>
        <taxon>Bacteria</taxon>
        <taxon>Pseudomonadati</taxon>
        <taxon>Bacteroidota</taxon>
        <taxon>Cytophagia</taxon>
        <taxon>Cytophagales</taxon>
        <taxon>Flammeovirgaceae</taxon>
        <taxon>Flammeovirga</taxon>
    </lineage>
</organism>
<accession>A0A7X9RUL4</accession>
<proteinExistence type="predicted"/>
<evidence type="ECO:0000256" key="1">
    <source>
        <dbReference type="SAM" id="Coils"/>
    </source>
</evidence>
<evidence type="ECO:0000313" key="3">
    <source>
        <dbReference type="Proteomes" id="UP000576082"/>
    </source>
</evidence>
<reference evidence="2 3" key="1">
    <citation type="submission" date="2020-04" db="EMBL/GenBank/DDBJ databases">
        <title>Flammeovirga sp. SR4, a novel species isolated from seawater.</title>
        <authorList>
            <person name="Wang X."/>
        </authorList>
    </citation>
    <scope>NUCLEOTIDE SEQUENCE [LARGE SCALE GENOMIC DNA]</scope>
    <source>
        <strain evidence="2 3">ATCC 23126</strain>
    </source>
</reference>
<dbReference type="Proteomes" id="UP000576082">
    <property type="component" value="Unassembled WGS sequence"/>
</dbReference>
<name>A0A7X9RUL4_9BACT</name>
<dbReference type="InterPro" id="IPR006522">
    <property type="entry name" value="Phage_virion_morphogenesis"/>
</dbReference>
<dbReference type="RefSeq" id="WP_169657305.1">
    <property type="nucleotide sequence ID" value="NZ_JABANE010000033.1"/>
</dbReference>
<dbReference type="Pfam" id="PF05069">
    <property type="entry name" value="Phage_tail_S"/>
    <property type="match status" value="1"/>
</dbReference>